<evidence type="ECO:0000256" key="1">
    <source>
        <dbReference type="ARBA" id="ARBA00004412"/>
    </source>
</evidence>
<evidence type="ECO:0000256" key="4">
    <source>
        <dbReference type="ARBA" id="ARBA00022753"/>
    </source>
</evidence>
<evidence type="ECO:0000313" key="8">
    <source>
        <dbReference type="EMBL" id="GMI27745.1"/>
    </source>
</evidence>
<dbReference type="EMBL" id="BRYB01004232">
    <property type="protein sequence ID" value="GMI27745.1"/>
    <property type="molecule type" value="Genomic_DNA"/>
</dbReference>
<sequence>MTCDALCQEYLLFRGYTSTVAAMGLERAEDGVHPSTSQISPSSNSHHQADPSLSPTGAFFKSILFSPEKITTSIYGSLTHPTRKSYSSFVTLWSLLSARFFSNVVATGFDGSTVQAMEDDLRKLYLVSCILHNQRDLVTAFFNDASGAAGPKASAPPPQAGGGGADASSMHVFKRKSNPSVEPPAADVDAHLRSLHSPLPTPPSQPAPLDPRVFRDWYSLPFLPDPAADPLFSHYFSAQWSASLKTSLFNLLSSVIHSVPIPRFVFLERWAHTDEQQRQRALITQQAAQVKEERGRAELAEKERDRMRAVAASLIGMISKDVKEVKRMVGGGKGGAELFREPGEADAMREKLLRDGAQCEALGGGGKKKGAAKDFVDAAESFLKRIKEINGV</sequence>
<feature type="region of interest" description="Disordered" evidence="6">
    <location>
        <begin position="31"/>
        <end position="51"/>
    </location>
</feature>
<comment type="similarity">
    <text evidence="3">Belongs to the WD repeat WDR91 family.</text>
</comment>
<evidence type="ECO:0000259" key="7">
    <source>
        <dbReference type="Pfam" id="PF23138"/>
    </source>
</evidence>
<dbReference type="PANTHER" id="PTHR13083:SF3">
    <property type="entry name" value="WD REPEAT-CONTAINING PROTEIN 91"/>
    <property type="match status" value="1"/>
</dbReference>
<feature type="coiled-coil region" evidence="5">
    <location>
        <begin position="283"/>
        <end position="310"/>
    </location>
</feature>
<evidence type="ECO:0000313" key="9">
    <source>
        <dbReference type="Proteomes" id="UP001165060"/>
    </source>
</evidence>
<name>A0ABQ6MKS1_9STRA</name>
<keyword evidence="9" id="KW-1185">Reference proteome</keyword>
<proteinExistence type="inferred from homology"/>
<dbReference type="Proteomes" id="UP001165060">
    <property type="component" value="Unassembled WGS sequence"/>
</dbReference>
<feature type="compositionally biased region" description="Low complexity" evidence="6">
    <location>
        <begin position="33"/>
        <end position="46"/>
    </location>
</feature>
<gene>
    <name evidence="8" type="ORF">TeGR_g10920</name>
</gene>
<dbReference type="Pfam" id="PF23138">
    <property type="entry name" value="CTLH_Armc9"/>
    <property type="match status" value="1"/>
</dbReference>
<keyword evidence="5" id="KW-0175">Coiled coil</keyword>
<reference evidence="8 9" key="1">
    <citation type="journal article" date="2023" name="Commun. Biol.">
        <title>Genome analysis of Parmales, the sister group of diatoms, reveals the evolutionary specialization of diatoms from phago-mixotrophs to photoautotrophs.</title>
        <authorList>
            <person name="Ban H."/>
            <person name="Sato S."/>
            <person name="Yoshikawa S."/>
            <person name="Yamada K."/>
            <person name="Nakamura Y."/>
            <person name="Ichinomiya M."/>
            <person name="Sato N."/>
            <person name="Blanc-Mathieu R."/>
            <person name="Endo H."/>
            <person name="Kuwata A."/>
            <person name="Ogata H."/>
        </authorList>
    </citation>
    <scope>NUCLEOTIDE SEQUENCE [LARGE SCALE GENOMIC DNA]</scope>
</reference>
<evidence type="ECO:0000256" key="6">
    <source>
        <dbReference type="SAM" id="MobiDB-lite"/>
    </source>
</evidence>
<feature type="region of interest" description="Disordered" evidence="6">
    <location>
        <begin position="148"/>
        <end position="169"/>
    </location>
</feature>
<evidence type="ECO:0000256" key="2">
    <source>
        <dbReference type="ARBA" id="ARBA00004603"/>
    </source>
</evidence>
<evidence type="ECO:0000256" key="5">
    <source>
        <dbReference type="SAM" id="Coils"/>
    </source>
</evidence>
<protein>
    <recommendedName>
        <fullName evidence="7">ARMC9 CTLH-like domain-containing protein</fullName>
    </recommendedName>
</protein>
<accession>A0ABQ6MKS1</accession>
<dbReference type="PANTHER" id="PTHR13083">
    <property type="entry name" value="WD REPEAT-CONTAINING PROTEIN 91"/>
    <property type="match status" value="1"/>
</dbReference>
<comment type="caution">
    <text evidence="8">The sequence shown here is derived from an EMBL/GenBank/DDBJ whole genome shotgun (WGS) entry which is preliminary data.</text>
</comment>
<organism evidence="8 9">
    <name type="scientific">Tetraparma gracilis</name>
    <dbReference type="NCBI Taxonomy" id="2962635"/>
    <lineage>
        <taxon>Eukaryota</taxon>
        <taxon>Sar</taxon>
        <taxon>Stramenopiles</taxon>
        <taxon>Ochrophyta</taxon>
        <taxon>Bolidophyceae</taxon>
        <taxon>Parmales</taxon>
        <taxon>Triparmaceae</taxon>
        <taxon>Tetraparma</taxon>
    </lineage>
</organism>
<evidence type="ECO:0000256" key="3">
    <source>
        <dbReference type="ARBA" id="ARBA00006128"/>
    </source>
</evidence>
<dbReference type="InterPro" id="IPR039724">
    <property type="entry name" value="WDR91"/>
</dbReference>
<keyword evidence="4" id="KW-0967">Endosome</keyword>
<dbReference type="InterPro" id="IPR056327">
    <property type="entry name" value="ARMC9_CTLH-like_dom"/>
</dbReference>
<feature type="domain" description="ARMC9 CTLH-like" evidence="7">
    <location>
        <begin position="214"/>
        <end position="257"/>
    </location>
</feature>
<comment type="subcellular location">
    <subcellularLocation>
        <location evidence="1">Early endosome</location>
    </subcellularLocation>
    <subcellularLocation>
        <location evidence="2">Late endosome</location>
    </subcellularLocation>
</comment>